<reference evidence="2" key="1">
    <citation type="journal article" date="2014" name="Int. J. Syst. Evol. Microbiol.">
        <title>Complete genome sequence of Corynebacterium casei LMG S-19264T (=DSM 44701T), isolated from a smear-ripened cheese.</title>
        <authorList>
            <consortium name="US DOE Joint Genome Institute (JGI-PGF)"/>
            <person name="Walter F."/>
            <person name="Albersmeier A."/>
            <person name="Kalinowski J."/>
            <person name="Ruckert C."/>
        </authorList>
    </citation>
    <scope>NUCLEOTIDE SEQUENCE</scope>
    <source>
        <strain evidence="2">JCM 3090</strain>
    </source>
</reference>
<keyword evidence="1" id="KW-1133">Transmembrane helix</keyword>
<proteinExistence type="predicted"/>
<evidence type="ECO:0008006" key="4">
    <source>
        <dbReference type="Google" id="ProtNLM"/>
    </source>
</evidence>
<sequence length="166" mass="17199">MIGSIAPLPALLGGALTLLGIVLGYRGLRLLRRGWLARRHTAVLLADRQRAHAVVVGREPGTVGSRLADLRPVVRFTDAGGARQTLLADLPLTRRPVVQPLQVGDLVTVAYDAGPEPAAEVLTAGSDGPAGGLMTSGMIHFSAGIVLVLCGGAAYLVINLVLVFTP</sequence>
<evidence type="ECO:0000256" key="1">
    <source>
        <dbReference type="SAM" id="Phobius"/>
    </source>
</evidence>
<reference evidence="2" key="2">
    <citation type="submission" date="2020-09" db="EMBL/GenBank/DDBJ databases">
        <authorList>
            <person name="Sun Q."/>
            <person name="Ohkuma M."/>
        </authorList>
    </citation>
    <scope>NUCLEOTIDE SEQUENCE</scope>
    <source>
        <strain evidence="2">JCM 3090</strain>
    </source>
</reference>
<feature type="transmembrane region" description="Helical" evidence="1">
    <location>
        <begin position="6"/>
        <end position="28"/>
    </location>
</feature>
<keyword evidence="1" id="KW-0812">Transmembrane</keyword>
<protein>
    <recommendedName>
        <fullName evidence="4">DUF3592 domain-containing protein</fullName>
    </recommendedName>
</protein>
<gene>
    <name evidence="2" type="ORF">GCM10010123_12890</name>
</gene>
<comment type="caution">
    <text evidence="2">The sequence shown here is derived from an EMBL/GenBank/DDBJ whole genome shotgun (WGS) entry which is preliminary data.</text>
</comment>
<keyword evidence="1" id="KW-0472">Membrane</keyword>
<dbReference type="RefSeq" id="WP_189169106.1">
    <property type="nucleotide sequence ID" value="NZ_BMQB01000002.1"/>
</dbReference>
<dbReference type="EMBL" id="BMQB01000002">
    <property type="protein sequence ID" value="GGJ84673.1"/>
    <property type="molecule type" value="Genomic_DNA"/>
</dbReference>
<name>A0A8J3B0U4_9ACTN</name>
<organism evidence="2 3">
    <name type="scientific">Pilimelia anulata</name>
    <dbReference type="NCBI Taxonomy" id="53371"/>
    <lineage>
        <taxon>Bacteria</taxon>
        <taxon>Bacillati</taxon>
        <taxon>Actinomycetota</taxon>
        <taxon>Actinomycetes</taxon>
        <taxon>Micromonosporales</taxon>
        <taxon>Micromonosporaceae</taxon>
        <taxon>Pilimelia</taxon>
    </lineage>
</organism>
<dbReference type="AlphaFoldDB" id="A0A8J3B0U4"/>
<keyword evidence="3" id="KW-1185">Reference proteome</keyword>
<evidence type="ECO:0000313" key="2">
    <source>
        <dbReference type="EMBL" id="GGJ84673.1"/>
    </source>
</evidence>
<evidence type="ECO:0000313" key="3">
    <source>
        <dbReference type="Proteomes" id="UP000649739"/>
    </source>
</evidence>
<accession>A0A8J3B0U4</accession>
<dbReference type="Proteomes" id="UP000649739">
    <property type="component" value="Unassembled WGS sequence"/>
</dbReference>
<feature type="transmembrane region" description="Helical" evidence="1">
    <location>
        <begin position="141"/>
        <end position="164"/>
    </location>
</feature>